<evidence type="ECO:0000313" key="2">
    <source>
        <dbReference type="EMBL" id="KAL2864985.1"/>
    </source>
</evidence>
<evidence type="ECO:0000313" key="3">
    <source>
        <dbReference type="Proteomes" id="UP001610432"/>
    </source>
</evidence>
<name>A0ABR4LKB4_9EURO</name>
<evidence type="ECO:0000256" key="1">
    <source>
        <dbReference type="ARBA" id="ARBA00022801"/>
    </source>
</evidence>
<dbReference type="GO" id="GO:0016787">
    <property type="term" value="F:hydrolase activity"/>
    <property type="evidence" value="ECO:0007669"/>
    <property type="project" value="UniProtKB-KW"/>
</dbReference>
<dbReference type="PANTHER" id="PTHR43316:SF9">
    <property type="entry name" value="ACID DEHALOGENASE, PUTATIVE (AFU_ORTHOLOGUE AFUA_6G14460)-RELATED"/>
    <property type="match status" value="1"/>
</dbReference>
<keyword evidence="3" id="KW-1185">Reference proteome</keyword>
<dbReference type="InterPro" id="IPR036412">
    <property type="entry name" value="HAD-like_sf"/>
</dbReference>
<organism evidence="2 3">
    <name type="scientific">Aspergillus lucknowensis</name>
    <dbReference type="NCBI Taxonomy" id="176173"/>
    <lineage>
        <taxon>Eukaryota</taxon>
        <taxon>Fungi</taxon>
        <taxon>Dikarya</taxon>
        <taxon>Ascomycota</taxon>
        <taxon>Pezizomycotina</taxon>
        <taxon>Eurotiomycetes</taxon>
        <taxon>Eurotiomycetidae</taxon>
        <taxon>Eurotiales</taxon>
        <taxon>Aspergillaceae</taxon>
        <taxon>Aspergillus</taxon>
        <taxon>Aspergillus subgen. Nidulantes</taxon>
    </lineage>
</organism>
<accession>A0ABR4LKB4</accession>
<dbReference type="SFLD" id="SFLDG01129">
    <property type="entry name" value="C1.5:_HAD__Beta-PGM__Phosphata"/>
    <property type="match status" value="1"/>
</dbReference>
<dbReference type="Gene3D" id="1.10.150.750">
    <property type="match status" value="1"/>
</dbReference>
<gene>
    <name evidence="2" type="ORF">BJX67DRAFT_383207</name>
</gene>
<dbReference type="RefSeq" id="XP_070883964.1">
    <property type="nucleotide sequence ID" value="XM_071033408.1"/>
</dbReference>
<dbReference type="InterPro" id="IPR006439">
    <property type="entry name" value="HAD-SF_hydro_IA"/>
</dbReference>
<dbReference type="InterPro" id="IPR051540">
    <property type="entry name" value="S-2-haloacid_dehalogenase"/>
</dbReference>
<comment type="caution">
    <text evidence="2">The sequence shown here is derived from an EMBL/GenBank/DDBJ whole genome shotgun (WGS) entry which is preliminary data.</text>
</comment>
<dbReference type="SFLD" id="SFLDS00003">
    <property type="entry name" value="Haloacid_Dehalogenase"/>
    <property type="match status" value="1"/>
</dbReference>
<dbReference type="Gene3D" id="3.40.50.1000">
    <property type="entry name" value="HAD superfamily/HAD-like"/>
    <property type="match status" value="1"/>
</dbReference>
<dbReference type="PRINTS" id="PR00413">
    <property type="entry name" value="HADHALOGNASE"/>
</dbReference>
<dbReference type="GeneID" id="98148480"/>
<dbReference type="Proteomes" id="UP001610432">
    <property type="component" value="Unassembled WGS sequence"/>
</dbReference>
<dbReference type="InterPro" id="IPR023214">
    <property type="entry name" value="HAD_sf"/>
</dbReference>
<dbReference type="NCBIfam" id="TIGR01428">
    <property type="entry name" value="HAD_type_II"/>
    <property type="match status" value="1"/>
</dbReference>
<proteinExistence type="predicted"/>
<dbReference type="Pfam" id="PF00702">
    <property type="entry name" value="Hydrolase"/>
    <property type="match status" value="1"/>
</dbReference>
<dbReference type="PANTHER" id="PTHR43316">
    <property type="entry name" value="HYDROLASE, HALOACID DELAHOGENASE-RELATED"/>
    <property type="match status" value="1"/>
</dbReference>
<keyword evidence="1 2" id="KW-0378">Hydrolase</keyword>
<dbReference type="SUPFAM" id="SSF56784">
    <property type="entry name" value="HAD-like"/>
    <property type="match status" value="1"/>
</dbReference>
<reference evidence="2 3" key="1">
    <citation type="submission" date="2024-07" db="EMBL/GenBank/DDBJ databases">
        <title>Section-level genome sequencing and comparative genomics of Aspergillus sections Usti and Cavernicolus.</title>
        <authorList>
            <consortium name="Lawrence Berkeley National Laboratory"/>
            <person name="Nybo J.L."/>
            <person name="Vesth T.C."/>
            <person name="Theobald S."/>
            <person name="Frisvad J.C."/>
            <person name="Larsen T.O."/>
            <person name="Kjaerboelling I."/>
            <person name="Rothschild-Mancinelli K."/>
            <person name="Lyhne E.K."/>
            <person name="Kogle M.E."/>
            <person name="Barry K."/>
            <person name="Clum A."/>
            <person name="Na H."/>
            <person name="Ledsgaard L."/>
            <person name="Lin J."/>
            <person name="Lipzen A."/>
            <person name="Kuo A."/>
            <person name="Riley R."/>
            <person name="Mondo S."/>
            <person name="Labutti K."/>
            <person name="Haridas S."/>
            <person name="Pangalinan J."/>
            <person name="Salamov A.A."/>
            <person name="Simmons B.A."/>
            <person name="Magnuson J.K."/>
            <person name="Chen J."/>
            <person name="Drula E."/>
            <person name="Henrissat B."/>
            <person name="Wiebenga A."/>
            <person name="Lubbers R.J."/>
            <person name="Gomes A.C."/>
            <person name="Macurrencykelacurrency M.R."/>
            <person name="Stajich J."/>
            <person name="Grigoriev I.V."/>
            <person name="Mortensen U.H."/>
            <person name="De Vries R.P."/>
            <person name="Baker S.E."/>
            <person name="Andersen M.R."/>
        </authorList>
    </citation>
    <scope>NUCLEOTIDE SEQUENCE [LARGE SCALE GENOMIC DNA]</scope>
    <source>
        <strain evidence="2 3">CBS 449.75</strain>
    </source>
</reference>
<protein>
    <submittedName>
        <fullName evidence="2">HAD-superfamily hydrolase</fullName>
    </submittedName>
</protein>
<dbReference type="InterPro" id="IPR006328">
    <property type="entry name" value="2-HAD"/>
</dbReference>
<dbReference type="EMBL" id="JBFXLQ010000035">
    <property type="protein sequence ID" value="KAL2864985.1"/>
    <property type="molecule type" value="Genomic_DNA"/>
</dbReference>
<sequence length="250" mass="28211">MSAQRSSDAFTCLTFDCFGTLIDWETGIYTALLPLTQQFSPSHPLYNNRPGVLEAFIKHEGHVQVENPTELYNKVLVKTYERLASEFGVQLDANGGERFGASVGEWKPFPDTIEALQRLKKRFKLVILSNVDRESFARTLTNQFPDVEFDAIYTAEEIGSYKPDPRNFEYLIEHCEADLGVKKNEIIHTAYALKHDLEPAAKAGLESAYVERREGSESIMGGDLRTFKGTLGFSWHFQTLGQMADAFVPN</sequence>